<reference evidence="3" key="1">
    <citation type="submission" date="2021-02" db="EMBL/GenBank/DDBJ databases">
        <authorList>
            <person name="Dougan E. K."/>
            <person name="Rhodes N."/>
            <person name="Thang M."/>
            <person name="Chan C."/>
        </authorList>
    </citation>
    <scope>NUCLEOTIDE SEQUENCE</scope>
</reference>
<evidence type="ECO:0000313" key="4">
    <source>
        <dbReference type="Proteomes" id="UP000649617"/>
    </source>
</evidence>
<name>A0A812P092_SYMPI</name>
<dbReference type="AlphaFoldDB" id="A0A812P092"/>
<evidence type="ECO:0000256" key="2">
    <source>
        <dbReference type="SAM" id="Phobius"/>
    </source>
</evidence>
<organism evidence="3 4">
    <name type="scientific">Symbiodinium pilosum</name>
    <name type="common">Dinoflagellate</name>
    <dbReference type="NCBI Taxonomy" id="2952"/>
    <lineage>
        <taxon>Eukaryota</taxon>
        <taxon>Sar</taxon>
        <taxon>Alveolata</taxon>
        <taxon>Dinophyceae</taxon>
        <taxon>Suessiales</taxon>
        <taxon>Symbiodiniaceae</taxon>
        <taxon>Symbiodinium</taxon>
    </lineage>
</organism>
<comment type="caution">
    <text evidence="3">The sequence shown here is derived from an EMBL/GenBank/DDBJ whole genome shotgun (WGS) entry which is preliminary data.</text>
</comment>
<dbReference type="OrthoDB" id="407678at2759"/>
<protein>
    <submittedName>
        <fullName evidence="3">Uncharacterized protein</fullName>
    </submittedName>
</protein>
<evidence type="ECO:0000256" key="1">
    <source>
        <dbReference type="SAM" id="MobiDB-lite"/>
    </source>
</evidence>
<sequence>MDFRRLELSLVAASAASSMWTNLLGQADASDQQQSDTLWLTKARVSTPGRDLPIPRLSAALDTQLEEDGPIQVAEQAHFRSELTVVYDCWQPGEARVELYLTLAADLEGNRSQEICMTWTKICRLGFEGLVIRHGEYSEWLIYPAPNNSQTVTPPLLDTDGTAEDVTKLQLSSPEGTMRLQLPTVSSSDDKLLKVDIRGVAVTMNQGEQFLEVSSEPTEISVIYTCQGAGVADVELGLWHAVITSAHAAEGFHLHWRKQCGEAVYKFMDIFLKSDLNMTKVQAVSHGRALPGFEPRCRNQSKSSHPAVDGVSPKVPSPACGHQQSALEVSAKESKTSIELRVDPEGLVLPPALQHQPDMSFDQRIVKAFVGRMPEAFSRTGRGKVPCTNCGADSSLRGATPKAASQSMVVKYICHKQGVSPIMVTVYLEGYKPIDFSWQKRCQEPKKPRVGKALTAPQAMTMAFLVCGVIGLIVCMVCLFCSTDSKEKDKLFLGKGPSRRSRNIEFSRLGPDSERVGAGSDDEVVFH</sequence>
<keyword evidence="4" id="KW-1185">Reference proteome</keyword>
<dbReference type="EMBL" id="CAJNIZ010012180">
    <property type="protein sequence ID" value="CAE7330773.1"/>
    <property type="molecule type" value="Genomic_DNA"/>
</dbReference>
<proteinExistence type="predicted"/>
<dbReference type="Proteomes" id="UP000649617">
    <property type="component" value="Unassembled WGS sequence"/>
</dbReference>
<keyword evidence="2" id="KW-1133">Transmembrane helix</keyword>
<gene>
    <name evidence="3" type="ORF">SPIL2461_LOCUS7678</name>
</gene>
<feature type="region of interest" description="Disordered" evidence="1">
    <location>
        <begin position="297"/>
        <end position="316"/>
    </location>
</feature>
<keyword evidence="2" id="KW-0472">Membrane</keyword>
<accession>A0A812P092</accession>
<feature type="transmembrane region" description="Helical" evidence="2">
    <location>
        <begin position="459"/>
        <end position="481"/>
    </location>
</feature>
<keyword evidence="2" id="KW-0812">Transmembrane</keyword>
<evidence type="ECO:0000313" key="3">
    <source>
        <dbReference type="EMBL" id="CAE7330773.1"/>
    </source>
</evidence>